<evidence type="ECO:0000313" key="7">
    <source>
        <dbReference type="EMBL" id="EPQ65098.1"/>
    </source>
</evidence>
<proteinExistence type="inferred from homology"/>
<organism evidence="8">
    <name type="scientific">Blumeria graminis f. sp. tritici 96224</name>
    <dbReference type="NCBI Taxonomy" id="1268274"/>
    <lineage>
        <taxon>Eukaryota</taxon>
        <taxon>Fungi</taxon>
        <taxon>Dikarya</taxon>
        <taxon>Ascomycota</taxon>
        <taxon>Pezizomycotina</taxon>
        <taxon>Leotiomycetes</taxon>
        <taxon>Erysiphales</taxon>
        <taxon>Erysiphaceae</taxon>
        <taxon>Blumeria</taxon>
    </lineage>
</organism>
<evidence type="ECO:0000256" key="1">
    <source>
        <dbReference type="ARBA" id="ARBA00004123"/>
    </source>
</evidence>
<dbReference type="OrthoDB" id="1924577at2759"/>
<feature type="domain" description="Sas10 C-terminal" evidence="6">
    <location>
        <begin position="555"/>
        <end position="629"/>
    </location>
</feature>
<reference evidence="8" key="3">
    <citation type="submission" date="2018-07" db="EMBL/GenBank/DDBJ databases">
        <authorList>
            <person name="Quirk P.G."/>
            <person name="Krulwich T.A."/>
        </authorList>
    </citation>
    <scope>NUCLEOTIDE SEQUENCE</scope>
    <source>
        <strain evidence="8">96224</strain>
    </source>
</reference>
<gene>
    <name evidence="7" type="ORF">BGT96224_168</name>
    <name evidence="8" type="ORF">BGT96224V2_LOCUS3264</name>
</gene>
<evidence type="ECO:0000256" key="4">
    <source>
        <dbReference type="ARBA" id="ARBA00023242"/>
    </source>
</evidence>
<reference evidence="7" key="2">
    <citation type="submission" date="2013-01" db="EMBL/GenBank/DDBJ databases">
        <title>The wheat powdery mildew genome reveals unique evolution of an obligate biotroph.</title>
        <authorList>
            <person name="Oberhaensli S."/>
            <person name="Wicker T."/>
            <person name="Keller B."/>
        </authorList>
    </citation>
    <scope>NUCLEOTIDE SEQUENCE</scope>
    <source>
        <strain evidence="7">96224</strain>
    </source>
</reference>
<accession>A0A061HIC4</accession>
<evidence type="ECO:0000256" key="2">
    <source>
        <dbReference type="ARBA" id="ARBA00010979"/>
    </source>
</evidence>
<evidence type="ECO:0000313" key="8">
    <source>
        <dbReference type="EMBL" id="SUZ10105.1"/>
    </source>
</evidence>
<dbReference type="AlphaFoldDB" id="A0A061HIC4"/>
<dbReference type="InterPro" id="IPR018972">
    <property type="entry name" value="Sas10_C_dom"/>
</dbReference>
<feature type="region of interest" description="Disordered" evidence="5">
    <location>
        <begin position="1"/>
        <end position="24"/>
    </location>
</feature>
<comment type="similarity">
    <text evidence="2">Belongs to the SAS10 family.</text>
</comment>
<feature type="compositionally biased region" description="Acidic residues" evidence="5">
    <location>
        <begin position="104"/>
        <end position="119"/>
    </location>
</feature>
<sequence>MGKKRKIQTQEADSRSSNGKTATDGRIYNLTSFKDVADSEDEFHINRDKILLDEGPGTKRAKWNEDSDLELSDHEILAYSDSDKDNDEDVAKPKKIRSRSSSETEVDEYGKEDDEEETEGWGASKRDYYNHDQIETEADAIEEEAEARRLQQKKLAKMTAADFGFDEGEWLHDDDEEESGKVVTEIIKDVEITPDMPAEEQFQIFTTRYPEFQALADELLHLHPLYKELRNQVQLEAHSGACVISSNLIKCRALAAYICAISMYFAMLTSPARDYVGEGKTLDPTELHDHPVMNSLLKCRNVWLQTKEMKINMDTSSETPEVAIHNLSSDEKIKLPRVNKLKPNKKSKREHKLTETTDAVDAVQKNKMQAIEEDLQELSRSLSKSIKHMKKDSKTRPTIVQDISDASDFGEEDSLDAKSAMLKAQKKKSLRFYTSQIAQKANKRMAAGQNMGGDEDVPHRERLRDRQARLNAEAEKRGKTLDSYGRGGVMLDGQSDTGDEEVAQKIREEGNEYYDMISQKTKQKKLDKKLRLEAIAQAEAEGGLVRVVEGEIGDDGKRAIGYVIEKNKGLAPKRKKDVRNPRVKKRKKFEEKKTKLASMRAVYKGGEERGGYGGEKTGIKSGLVKSIKL</sequence>
<dbReference type="Pfam" id="PF04000">
    <property type="entry name" value="Sas10_Utp3"/>
    <property type="match status" value="1"/>
</dbReference>
<comment type="subcellular location">
    <subcellularLocation>
        <location evidence="1">Nucleus</location>
    </subcellularLocation>
</comment>
<keyword evidence="3" id="KW-0597">Phosphoprotein</keyword>
<feature type="region of interest" description="Disordered" evidence="5">
    <location>
        <begin position="44"/>
        <end position="121"/>
    </location>
</feature>
<evidence type="ECO:0000259" key="6">
    <source>
        <dbReference type="Pfam" id="PF09368"/>
    </source>
</evidence>
<dbReference type="PANTHER" id="PTHR13237">
    <property type="entry name" value="SOMETHING ABOUT SILENCING PROTEIN 10-RELATED"/>
    <property type="match status" value="1"/>
</dbReference>
<protein>
    <submittedName>
        <fullName evidence="8">Bgt-168</fullName>
    </submittedName>
    <submittedName>
        <fullName evidence="7">Component of the small (Ribosomal) subunit (SSU) processosome</fullName>
    </submittedName>
</protein>
<dbReference type="GO" id="GO:0032040">
    <property type="term" value="C:small-subunit processome"/>
    <property type="evidence" value="ECO:0007669"/>
    <property type="project" value="TreeGrafter"/>
</dbReference>
<dbReference type="EMBL" id="UIGY01000072">
    <property type="protein sequence ID" value="SUZ10105.1"/>
    <property type="molecule type" value="Genomic_DNA"/>
</dbReference>
<dbReference type="Pfam" id="PF09368">
    <property type="entry name" value="Sas10"/>
    <property type="match status" value="1"/>
</dbReference>
<reference evidence="9" key="1">
    <citation type="journal article" date="2013" name="Nat. Genet.">
        <title>The wheat powdery mildew genome shows the unique evolution of an obligate biotroph.</title>
        <authorList>
            <person name="Wicker T."/>
            <person name="Oberhaensli S."/>
            <person name="Parlange F."/>
            <person name="Buchmann J.P."/>
            <person name="Shatalina M."/>
            <person name="Roffler S."/>
            <person name="Ben-David R."/>
            <person name="Dolezel J."/>
            <person name="Simkova H."/>
            <person name="Schulze-Lefert P."/>
            <person name="Spanu P.D."/>
            <person name="Bruggmann R."/>
            <person name="Amselem J."/>
            <person name="Quesneville H."/>
            <person name="Ver Loren van Themaat E."/>
            <person name="Paape T."/>
            <person name="Shimizu K.K."/>
            <person name="Keller B."/>
        </authorList>
    </citation>
    <scope>NUCLEOTIDE SEQUENCE [LARGE SCALE GENOMIC DNA]</scope>
    <source>
        <strain evidence="9">96224</strain>
    </source>
</reference>
<evidence type="ECO:0000256" key="5">
    <source>
        <dbReference type="SAM" id="MobiDB-lite"/>
    </source>
</evidence>
<dbReference type="HOGENOM" id="CLU_019106_1_0_1"/>
<dbReference type="GO" id="GO:0000462">
    <property type="term" value="P:maturation of SSU-rRNA from tricistronic rRNA transcript (SSU-rRNA, 5.8S rRNA, LSU-rRNA)"/>
    <property type="evidence" value="ECO:0007669"/>
    <property type="project" value="TreeGrafter"/>
</dbReference>
<dbReference type="EMBL" id="KE375039">
    <property type="protein sequence ID" value="EPQ65098.1"/>
    <property type="molecule type" value="Genomic_DNA"/>
</dbReference>
<dbReference type="PANTHER" id="PTHR13237:SF8">
    <property type="entry name" value="SOMETHING ABOUT SILENCING PROTEIN 10"/>
    <property type="match status" value="1"/>
</dbReference>
<dbReference type="Proteomes" id="UP000053110">
    <property type="component" value="Unassembled WGS sequence"/>
</dbReference>
<evidence type="ECO:0000313" key="9">
    <source>
        <dbReference type="Proteomes" id="UP000053110"/>
    </source>
</evidence>
<evidence type="ECO:0000256" key="3">
    <source>
        <dbReference type="ARBA" id="ARBA00022553"/>
    </source>
</evidence>
<dbReference type="InterPro" id="IPR007146">
    <property type="entry name" value="Sas10/Utp3/C1D"/>
</dbReference>
<keyword evidence="4" id="KW-0539">Nucleus</keyword>
<name>A0A061HIC4_BLUGR</name>
<feature type="region of interest" description="Disordered" evidence="5">
    <location>
        <begin position="481"/>
        <end position="500"/>
    </location>
</feature>
<feature type="compositionally biased region" description="Polar residues" evidence="5">
    <location>
        <begin position="9"/>
        <end position="21"/>
    </location>
</feature>